<evidence type="ECO:0000313" key="1">
    <source>
        <dbReference type="EMBL" id="KAJ7559076.1"/>
    </source>
</evidence>
<protein>
    <submittedName>
        <fullName evidence="1">Uncharacterized protein</fullName>
    </submittedName>
</protein>
<dbReference type="EMBL" id="CM055095">
    <property type="protein sequence ID" value="KAJ7559076.1"/>
    <property type="molecule type" value="Genomic_DNA"/>
</dbReference>
<organism evidence="1 2">
    <name type="scientific">Diphasiastrum complanatum</name>
    <name type="common">Issler's clubmoss</name>
    <name type="synonym">Lycopodium complanatum</name>
    <dbReference type="NCBI Taxonomy" id="34168"/>
    <lineage>
        <taxon>Eukaryota</taxon>
        <taxon>Viridiplantae</taxon>
        <taxon>Streptophyta</taxon>
        <taxon>Embryophyta</taxon>
        <taxon>Tracheophyta</taxon>
        <taxon>Lycopodiopsida</taxon>
        <taxon>Lycopodiales</taxon>
        <taxon>Lycopodiaceae</taxon>
        <taxon>Lycopodioideae</taxon>
        <taxon>Diphasiastrum</taxon>
    </lineage>
</organism>
<comment type="caution">
    <text evidence="1">The sequence shown here is derived from an EMBL/GenBank/DDBJ whole genome shotgun (WGS) entry which is preliminary data.</text>
</comment>
<name>A0ACC2DXU7_DIPCM</name>
<keyword evidence="2" id="KW-1185">Reference proteome</keyword>
<accession>A0ACC2DXU7</accession>
<reference evidence="2" key="1">
    <citation type="journal article" date="2024" name="Proc. Natl. Acad. Sci. U.S.A.">
        <title>Extraordinary preservation of gene collinearity over three hundred million years revealed in homosporous lycophytes.</title>
        <authorList>
            <person name="Li C."/>
            <person name="Wickell D."/>
            <person name="Kuo L.Y."/>
            <person name="Chen X."/>
            <person name="Nie B."/>
            <person name="Liao X."/>
            <person name="Peng D."/>
            <person name="Ji J."/>
            <person name="Jenkins J."/>
            <person name="Williams M."/>
            <person name="Shu S."/>
            <person name="Plott C."/>
            <person name="Barry K."/>
            <person name="Rajasekar S."/>
            <person name="Grimwood J."/>
            <person name="Han X."/>
            <person name="Sun S."/>
            <person name="Hou Z."/>
            <person name="He W."/>
            <person name="Dai G."/>
            <person name="Sun C."/>
            <person name="Schmutz J."/>
            <person name="Leebens-Mack J.H."/>
            <person name="Li F.W."/>
            <person name="Wang L."/>
        </authorList>
    </citation>
    <scope>NUCLEOTIDE SEQUENCE [LARGE SCALE GENOMIC DNA]</scope>
    <source>
        <strain evidence="2">cv. PW_Plant_1</strain>
    </source>
</reference>
<evidence type="ECO:0000313" key="2">
    <source>
        <dbReference type="Proteomes" id="UP001162992"/>
    </source>
</evidence>
<gene>
    <name evidence="1" type="ORF">O6H91_04G068900</name>
</gene>
<proteinExistence type="predicted"/>
<sequence>MLFSLLSLFIVTSNSPMRRLKVSEMCFMILCCFFRFHNMPVKACAKNRPQNLHTCPTLITARLIVPIKETLLHNIKSGCWNDSKGSTKRL</sequence>
<dbReference type="Proteomes" id="UP001162992">
    <property type="component" value="Chromosome 4"/>
</dbReference>